<feature type="transmembrane region" description="Helical" evidence="1">
    <location>
        <begin position="99"/>
        <end position="117"/>
    </location>
</feature>
<feature type="transmembrane region" description="Helical" evidence="1">
    <location>
        <begin position="47"/>
        <end position="62"/>
    </location>
</feature>
<dbReference type="SUPFAM" id="SSF81324">
    <property type="entry name" value="Voltage-gated potassium channels"/>
    <property type="match status" value="1"/>
</dbReference>
<dbReference type="Gene3D" id="1.10.287.70">
    <property type="match status" value="1"/>
</dbReference>
<name>A0A1E3W3P4_9HYPH</name>
<dbReference type="Pfam" id="PF07885">
    <property type="entry name" value="Ion_trans_2"/>
    <property type="match status" value="1"/>
</dbReference>
<keyword evidence="1" id="KW-1133">Transmembrane helix</keyword>
<dbReference type="AlphaFoldDB" id="A0A1E3W3P4"/>
<organism evidence="3 4">
    <name type="scientific">Methyloceanibacter superfactus</name>
    <dbReference type="NCBI Taxonomy" id="1774969"/>
    <lineage>
        <taxon>Bacteria</taxon>
        <taxon>Pseudomonadati</taxon>
        <taxon>Pseudomonadota</taxon>
        <taxon>Alphaproteobacteria</taxon>
        <taxon>Hyphomicrobiales</taxon>
        <taxon>Hyphomicrobiaceae</taxon>
        <taxon>Methyloceanibacter</taxon>
    </lineage>
</organism>
<evidence type="ECO:0000313" key="4">
    <source>
        <dbReference type="Proteomes" id="UP000094472"/>
    </source>
</evidence>
<proteinExistence type="predicted"/>
<gene>
    <name evidence="3" type="ORF">AUC69_09145</name>
</gene>
<keyword evidence="4" id="KW-1185">Reference proteome</keyword>
<evidence type="ECO:0000259" key="2">
    <source>
        <dbReference type="Pfam" id="PF07885"/>
    </source>
</evidence>
<feature type="transmembrane region" description="Helical" evidence="1">
    <location>
        <begin position="69"/>
        <end position="87"/>
    </location>
</feature>
<dbReference type="RefSeq" id="WP_069441298.1">
    <property type="nucleotide sequence ID" value="NZ_LPWF01000016.1"/>
</dbReference>
<feature type="transmembrane region" description="Helical" evidence="1">
    <location>
        <begin position="171"/>
        <end position="194"/>
    </location>
</feature>
<keyword evidence="1" id="KW-0472">Membrane</keyword>
<dbReference type="InterPro" id="IPR013099">
    <property type="entry name" value="K_chnl_dom"/>
</dbReference>
<dbReference type="OrthoDB" id="2974133at2"/>
<sequence length="227" mass="24317">MTGTRLSSLRERWSDPLLTALTLLLALLMFVLAPLRAEQIPGAQELGFALVALVAGAVLILSGKRFAMWALMVAILMAAIAAIHRHFQPSTLDVYLDATAWLLISLALILEVGRAVFGPGRVTYHRVMGAILLYLAMGLAFAALYTFIGLANDAAFSGFVVRDSPNLADTMIYFSFGALTGIGSGDITALHPIARSLTIVEAMIGQLYPATLLARLVTLEVEDSGRL</sequence>
<reference evidence="3 4" key="1">
    <citation type="journal article" date="2016" name="Environ. Microbiol.">
        <title>New Methyloceanibacter diversity from North Sea sediments includes methanotroph containing solely the soluble methane monooxygenase.</title>
        <authorList>
            <person name="Vekeman B."/>
            <person name="Kerckhof F.M."/>
            <person name="Cremers G."/>
            <person name="de Vos P."/>
            <person name="Vandamme P."/>
            <person name="Boon N."/>
            <person name="Op den Camp H.J."/>
            <person name="Heylen K."/>
        </authorList>
    </citation>
    <scope>NUCLEOTIDE SEQUENCE [LARGE SCALE GENOMIC DNA]</scope>
    <source>
        <strain evidence="3 4">R-67175</strain>
    </source>
</reference>
<dbReference type="STRING" id="1774969.AUC69_09145"/>
<keyword evidence="1" id="KW-0812">Transmembrane</keyword>
<feature type="domain" description="Potassium channel" evidence="2">
    <location>
        <begin position="148"/>
        <end position="218"/>
    </location>
</feature>
<protein>
    <recommendedName>
        <fullName evidence="2">Potassium channel domain-containing protein</fullName>
    </recommendedName>
</protein>
<dbReference type="EMBL" id="LPWF01000016">
    <property type="protein sequence ID" value="ODR99756.1"/>
    <property type="molecule type" value="Genomic_DNA"/>
</dbReference>
<feature type="transmembrane region" description="Helical" evidence="1">
    <location>
        <begin position="129"/>
        <end position="151"/>
    </location>
</feature>
<dbReference type="Proteomes" id="UP000094472">
    <property type="component" value="Unassembled WGS sequence"/>
</dbReference>
<accession>A0A1E3W3P4</accession>
<comment type="caution">
    <text evidence="3">The sequence shown here is derived from an EMBL/GenBank/DDBJ whole genome shotgun (WGS) entry which is preliminary data.</text>
</comment>
<evidence type="ECO:0000313" key="3">
    <source>
        <dbReference type="EMBL" id="ODR99756.1"/>
    </source>
</evidence>
<evidence type="ECO:0000256" key="1">
    <source>
        <dbReference type="SAM" id="Phobius"/>
    </source>
</evidence>